<gene>
    <name evidence="4" type="ORF">FB390_2813</name>
</gene>
<dbReference type="Proteomes" id="UP000316331">
    <property type="component" value="Unassembled WGS sequence"/>
</dbReference>
<keyword evidence="2" id="KW-1133">Transmembrane helix</keyword>
<feature type="domain" description="Outer membrane channel protein CpnT-like N-terminal" evidence="3">
    <location>
        <begin position="16"/>
        <end position="147"/>
    </location>
</feature>
<keyword evidence="5" id="KW-1185">Reference proteome</keyword>
<dbReference type="RefSeq" id="WP_141809313.1">
    <property type="nucleotide sequence ID" value="NZ_VFPG01000001.1"/>
</dbReference>
<dbReference type="Pfam" id="PF25547">
    <property type="entry name" value="WXG100_2"/>
    <property type="match status" value="1"/>
</dbReference>
<evidence type="ECO:0000256" key="2">
    <source>
        <dbReference type="SAM" id="Phobius"/>
    </source>
</evidence>
<keyword evidence="2" id="KW-0812">Transmembrane</keyword>
<dbReference type="OrthoDB" id="3874132at2"/>
<proteinExistence type="predicted"/>
<name>A0A543FBI5_9NOCA</name>
<feature type="region of interest" description="Disordered" evidence="1">
    <location>
        <begin position="279"/>
        <end position="317"/>
    </location>
</feature>
<accession>A0A543FBI5</accession>
<evidence type="ECO:0000259" key="3">
    <source>
        <dbReference type="Pfam" id="PF25547"/>
    </source>
</evidence>
<protein>
    <recommendedName>
        <fullName evidence="3">Outer membrane channel protein CpnT-like N-terminal domain-containing protein</fullName>
    </recommendedName>
</protein>
<feature type="compositionally biased region" description="Polar residues" evidence="1">
    <location>
        <begin position="284"/>
        <end position="311"/>
    </location>
</feature>
<keyword evidence="2" id="KW-0472">Membrane</keyword>
<dbReference type="InterPro" id="IPR057746">
    <property type="entry name" value="CpnT-like_N"/>
</dbReference>
<organism evidence="4 5">
    <name type="scientific">Nocardia bhagyanarayanae</name>
    <dbReference type="NCBI Taxonomy" id="1215925"/>
    <lineage>
        <taxon>Bacteria</taxon>
        <taxon>Bacillati</taxon>
        <taxon>Actinomycetota</taxon>
        <taxon>Actinomycetes</taxon>
        <taxon>Mycobacteriales</taxon>
        <taxon>Nocardiaceae</taxon>
        <taxon>Nocardia</taxon>
    </lineage>
</organism>
<comment type="caution">
    <text evidence="4">The sequence shown here is derived from an EMBL/GenBank/DDBJ whole genome shotgun (WGS) entry which is preliminary data.</text>
</comment>
<evidence type="ECO:0000313" key="4">
    <source>
        <dbReference type="EMBL" id="TQM31160.1"/>
    </source>
</evidence>
<sequence>MGLEIPDALKPVAAVVVYKWPETDETGLRAAADRWDQIADLLDQVNDLGDDVVKVVLANTEGETHDAIDAFWKNVGGDGGTLQSTAEFCRELAFVLRVMAMLVLAVKLYIISMLVFLAIQLAAAAAAAAPTLGASLAEGAAVQVAVRTAITQALKKLIQEIGVRTIVQGAVLGAGVKGGIEVGFQSLEIKLGVRDGYDGFSIASNSIYGAISGAVAAPVSKLLNDKGVSLTGNPVSDWTVNYLIGKKVGNTVADMTWGEQESITERAANDAIDYTRNEIVESLTAPSNDSQPGNGQNPSSTKPSTADQGSSLDLPVQ</sequence>
<feature type="transmembrane region" description="Helical" evidence="2">
    <location>
        <begin position="94"/>
        <end position="119"/>
    </location>
</feature>
<dbReference type="AlphaFoldDB" id="A0A543FBI5"/>
<dbReference type="EMBL" id="VFPG01000001">
    <property type="protein sequence ID" value="TQM31160.1"/>
    <property type="molecule type" value="Genomic_DNA"/>
</dbReference>
<evidence type="ECO:0000313" key="5">
    <source>
        <dbReference type="Proteomes" id="UP000316331"/>
    </source>
</evidence>
<reference evidence="4 5" key="1">
    <citation type="submission" date="2019-06" db="EMBL/GenBank/DDBJ databases">
        <title>Sequencing the genomes of 1000 actinobacteria strains.</title>
        <authorList>
            <person name="Klenk H.-P."/>
        </authorList>
    </citation>
    <scope>NUCLEOTIDE SEQUENCE [LARGE SCALE GENOMIC DNA]</scope>
    <source>
        <strain evidence="4 5">DSM 103495</strain>
    </source>
</reference>
<evidence type="ECO:0000256" key="1">
    <source>
        <dbReference type="SAM" id="MobiDB-lite"/>
    </source>
</evidence>